<sequence length="48" mass="5334">MRDLDSLFEALGKSAFRRRLRVGARELAYLHGEVAVLETALAMEGASR</sequence>
<dbReference type="STRING" id="326474.AWB65_00871"/>
<gene>
    <name evidence="1" type="ORF">AWB65_00871</name>
</gene>
<dbReference type="EMBL" id="FCNW02000002">
    <property type="protein sequence ID" value="SAL18590.1"/>
    <property type="molecule type" value="Genomic_DNA"/>
</dbReference>
<comment type="caution">
    <text evidence="1">The sequence shown here is derived from an EMBL/GenBank/DDBJ whole genome shotgun (WGS) entry which is preliminary data.</text>
</comment>
<dbReference type="AlphaFoldDB" id="A0A158FHR0"/>
<dbReference type="Proteomes" id="UP000054977">
    <property type="component" value="Unassembled WGS sequence"/>
</dbReference>
<proteinExistence type="predicted"/>
<accession>A0A158FHR0</accession>
<reference evidence="1" key="1">
    <citation type="submission" date="2016-01" db="EMBL/GenBank/DDBJ databases">
        <authorList>
            <person name="Peeters C."/>
        </authorList>
    </citation>
    <scope>NUCLEOTIDE SEQUENCE [LARGE SCALE GENOMIC DNA]</scope>
    <source>
        <strain evidence="1">LMG 22934</strain>
    </source>
</reference>
<evidence type="ECO:0000313" key="1">
    <source>
        <dbReference type="EMBL" id="SAL18590.1"/>
    </source>
</evidence>
<name>A0A158FHR0_9BURK</name>
<evidence type="ECO:0000313" key="2">
    <source>
        <dbReference type="Proteomes" id="UP000054977"/>
    </source>
</evidence>
<keyword evidence="2" id="KW-1185">Reference proteome</keyword>
<protein>
    <submittedName>
        <fullName evidence="1">Uncharacterized protein</fullName>
    </submittedName>
</protein>
<organism evidence="1 2">
    <name type="scientific">Caballeronia humi</name>
    <dbReference type="NCBI Taxonomy" id="326474"/>
    <lineage>
        <taxon>Bacteria</taxon>
        <taxon>Pseudomonadati</taxon>
        <taxon>Pseudomonadota</taxon>
        <taxon>Betaproteobacteria</taxon>
        <taxon>Burkholderiales</taxon>
        <taxon>Burkholderiaceae</taxon>
        <taxon>Caballeronia</taxon>
    </lineage>
</organism>